<evidence type="ECO:0000256" key="3">
    <source>
        <dbReference type="ARBA" id="ARBA00022614"/>
    </source>
</evidence>
<dbReference type="InterPro" id="IPR001611">
    <property type="entry name" value="Leu-rich_rpt"/>
</dbReference>
<dbReference type="Gene3D" id="1.10.510.10">
    <property type="entry name" value="Transferase(Phosphotransferase) domain 1"/>
    <property type="match status" value="1"/>
</dbReference>
<dbReference type="InterPro" id="IPR003591">
    <property type="entry name" value="Leu-rich_rpt_typical-subtyp"/>
</dbReference>
<keyword evidence="3" id="KW-0433">Leucine-rich repeat</keyword>
<gene>
    <name evidence="15" type="ORF">ILEXP_LOCUS58032</name>
</gene>
<dbReference type="InterPro" id="IPR001245">
    <property type="entry name" value="Ser-Thr/Tyr_kinase_cat_dom"/>
</dbReference>
<keyword evidence="6" id="KW-0677">Repeat</keyword>
<dbReference type="Pfam" id="PF07714">
    <property type="entry name" value="PK_Tyr_Ser-Thr"/>
    <property type="match status" value="1"/>
</dbReference>
<dbReference type="PANTHER" id="PTHR27008">
    <property type="entry name" value="OS04G0122200 PROTEIN"/>
    <property type="match status" value="1"/>
</dbReference>
<dbReference type="InterPro" id="IPR011009">
    <property type="entry name" value="Kinase-like_dom_sf"/>
</dbReference>
<feature type="transmembrane region" description="Helical" evidence="13">
    <location>
        <begin position="504"/>
        <end position="528"/>
    </location>
</feature>
<reference evidence="15 16" key="1">
    <citation type="submission" date="2024-02" db="EMBL/GenBank/DDBJ databases">
        <authorList>
            <person name="Vignale AGUSTIN F."/>
            <person name="Sosa J E."/>
            <person name="Modenutti C."/>
        </authorList>
    </citation>
    <scope>NUCLEOTIDE SEQUENCE [LARGE SCALE GENOMIC DNA]</scope>
</reference>
<keyword evidence="5" id="KW-0732">Signal</keyword>
<evidence type="ECO:0000256" key="2">
    <source>
        <dbReference type="ARBA" id="ARBA00008684"/>
    </source>
</evidence>
<proteinExistence type="inferred from homology"/>
<keyword evidence="8" id="KW-0067">ATP-binding</keyword>
<dbReference type="Gene3D" id="3.80.10.10">
    <property type="entry name" value="Ribonuclease Inhibitor"/>
    <property type="match status" value="3"/>
</dbReference>
<keyword evidence="16" id="KW-1185">Reference proteome</keyword>
<evidence type="ECO:0000256" key="8">
    <source>
        <dbReference type="ARBA" id="ARBA00022840"/>
    </source>
</evidence>
<comment type="subcellular location">
    <subcellularLocation>
        <location evidence="1">Membrane</location>
        <topology evidence="1">Single-pass type I membrane protein</topology>
    </subcellularLocation>
</comment>
<accession>A0ABC8V2B1</accession>
<evidence type="ECO:0000256" key="11">
    <source>
        <dbReference type="ARBA" id="ARBA00023170"/>
    </source>
</evidence>
<evidence type="ECO:0000256" key="7">
    <source>
        <dbReference type="ARBA" id="ARBA00022741"/>
    </source>
</evidence>
<dbReference type="SMART" id="SM00369">
    <property type="entry name" value="LRR_TYP"/>
    <property type="match status" value="5"/>
</dbReference>
<comment type="caution">
    <text evidence="15">The sequence shown here is derived from an EMBL/GenBank/DDBJ whole genome shotgun (WGS) entry which is preliminary data.</text>
</comment>
<organism evidence="15 16">
    <name type="scientific">Ilex paraguariensis</name>
    <name type="common">yerba mate</name>
    <dbReference type="NCBI Taxonomy" id="185542"/>
    <lineage>
        <taxon>Eukaryota</taxon>
        <taxon>Viridiplantae</taxon>
        <taxon>Streptophyta</taxon>
        <taxon>Embryophyta</taxon>
        <taxon>Tracheophyta</taxon>
        <taxon>Spermatophyta</taxon>
        <taxon>Magnoliopsida</taxon>
        <taxon>eudicotyledons</taxon>
        <taxon>Gunneridae</taxon>
        <taxon>Pentapetalae</taxon>
        <taxon>asterids</taxon>
        <taxon>campanulids</taxon>
        <taxon>Aquifoliales</taxon>
        <taxon>Aquifoliaceae</taxon>
        <taxon>Ilex</taxon>
    </lineage>
</organism>
<dbReference type="GO" id="GO:0016020">
    <property type="term" value="C:membrane"/>
    <property type="evidence" value="ECO:0007669"/>
    <property type="project" value="UniProtKB-SubCell"/>
</dbReference>
<keyword evidence="4 13" id="KW-0812">Transmembrane</keyword>
<protein>
    <recommendedName>
        <fullName evidence="14">Protein kinase domain-containing protein</fullName>
    </recommendedName>
</protein>
<dbReference type="FunFam" id="3.80.10.10:FF:001158">
    <property type="entry name" value="Leucine-rich repeat protein kinase family protein"/>
    <property type="match status" value="1"/>
</dbReference>
<dbReference type="EMBL" id="CAUOFW020009991">
    <property type="protein sequence ID" value="CAK9187476.1"/>
    <property type="molecule type" value="Genomic_DNA"/>
</dbReference>
<dbReference type="SUPFAM" id="SSF52058">
    <property type="entry name" value="L domain-like"/>
    <property type="match status" value="2"/>
</dbReference>
<keyword evidence="11" id="KW-0675">Receptor</keyword>
<evidence type="ECO:0000259" key="14">
    <source>
        <dbReference type="PROSITE" id="PS50011"/>
    </source>
</evidence>
<dbReference type="GO" id="GO:0005524">
    <property type="term" value="F:ATP binding"/>
    <property type="evidence" value="ECO:0007669"/>
    <property type="project" value="UniProtKB-KW"/>
</dbReference>
<evidence type="ECO:0000256" key="12">
    <source>
        <dbReference type="ARBA" id="ARBA00023180"/>
    </source>
</evidence>
<dbReference type="InterPro" id="IPR032675">
    <property type="entry name" value="LRR_dom_sf"/>
</dbReference>
<sequence>MVGASRMRGNDTDQLALLAFKANIIDDPFQVLSTWNASIHFCEWQGVTCGRRHQRVTMLDLGSKKLTGSIPPQIGNLSFLRKLDLQNNSFVHEIPPELGRLPRLEILMLQYNSFSGKISANLSRCSNLLEFYVCRNKLGGAIPAELGLLSKLKIFYMAFNDLTGDIPHSFMNLTSLKMLYATGNNFGGHIPDGLGQLTNLTTIAISVNMLSGTIPPSIFNLSSLAVLDVGANNIHGSLPSNIGITLPNIQFLGFSDNQFIGSIPNSIANASNLEVLQIDDNNFTGKVPTMGNLYKLGVALFDNNSLGSGGPDDLHFLSSLTNATELRALTMDINKFGGKLPESINNLSTVLELFSFSENYIVGSISTGIGNLISLNSLSMSGNQLTGYWSVILISVSKLVSKPFEWNSFQGSMPSTLSFLKGIQELDLSRNNLSGKIPEYLTGFQLKKLNLSFNDCDGVVPIKGIFKNASATFLMRNPKLCGGVLELKLPKCNFKELKKSRSTLIVKLLVSLSCGLLGVILALCVLYLCCFRKSRTEISYAVPENSLLKVSYQSLLKATNGFSLENLMGAGSFGSVYKGVLDQDDGTVVAVKVLNLSRQGAFRSFIAECEALRNIRHRNLVKVVTACSGVDYQGNDFKALVYEFMSNGNLEEWLYPIQQEYEANEEPMKLSLFQRLNIAIDVASALNYLHHDCQSPIIHCDLKPSNILLNNEMTAHVGDFGLAQFRLNACSVNYSSIGLKGSIGYVAPEYGMGSEASTHGDVYSHANSYKIRECLISVFGVGIACSEESPSERLDTSEIVANLLNIKNKLMGTENIRGRRGIQI</sequence>
<keyword evidence="7" id="KW-0547">Nucleotide-binding</keyword>
<evidence type="ECO:0000313" key="15">
    <source>
        <dbReference type="EMBL" id="CAK9187476.1"/>
    </source>
</evidence>
<dbReference type="InterPro" id="IPR000719">
    <property type="entry name" value="Prot_kinase_dom"/>
</dbReference>
<dbReference type="PROSITE" id="PS50011">
    <property type="entry name" value="PROTEIN_KINASE_DOM"/>
    <property type="match status" value="1"/>
</dbReference>
<dbReference type="GO" id="GO:0006952">
    <property type="term" value="P:defense response"/>
    <property type="evidence" value="ECO:0007669"/>
    <property type="project" value="UniProtKB-ARBA"/>
</dbReference>
<keyword evidence="12" id="KW-0325">Glycoprotein</keyword>
<dbReference type="AlphaFoldDB" id="A0ABC8V2B1"/>
<name>A0ABC8V2B1_9AQUA</name>
<dbReference type="Pfam" id="PF08263">
    <property type="entry name" value="LRRNT_2"/>
    <property type="match status" value="1"/>
</dbReference>
<comment type="similarity">
    <text evidence="2">Belongs to the protein kinase superfamily. Ser/Thr protein kinase family.</text>
</comment>
<keyword evidence="10 13" id="KW-0472">Membrane</keyword>
<dbReference type="Pfam" id="PF00560">
    <property type="entry name" value="LRR_1"/>
    <property type="match status" value="4"/>
</dbReference>
<dbReference type="Proteomes" id="UP001642360">
    <property type="component" value="Unassembled WGS sequence"/>
</dbReference>
<dbReference type="InterPro" id="IPR013210">
    <property type="entry name" value="LRR_N_plant-typ"/>
</dbReference>
<dbReference type="FunFam" id="3.30.200.20:FF:000432">
    <property type="entry name" value="LRR receptor-like serine/threonine-protein kinase EFR"/>
    <property type="match status" value="1"/>
</dbReference>
<evidence type="ECO:0000256" key="13">
    <source>
        <dbReference type="SAM" id="Phobius"/>
    </source>
</evidence>
<evidence type="ECO:0000313" key="16">
    <source>
        <dbReference type="Proteomes" id="UP001642360"/>
    </source>
</evidence>
<keyword evidence="9 13" id="KW-1133">Transmembrane helix</keyword>
<dbReference type="SUPFAM" id="SSF56112">
    <property type="entry name" value="Protein kinase-like (PK-like)"/>
    <property type="match status" value="1"/>
</dbReference>
<evidence type="ECO:0000256" key="1">
    <source>
        <dbReference type="ARBA" id="ARBA00004479"/>
    </source>
</evidence>
<dbReference type="PROSITE" id="PS00108">
    <property type="entry name" value="PROTEIN_KINASE_ST"/>
    <property type="match status" value="1"/>
</dbReference>
<dbReference type="Gene3D" id="3.30.200.20">
    <property type="entry name" value="Phosphorylase Kinase, domain 1"/>
    <property type="match status" value="1"/>
</dbReference>
<dbReference type="InterPro" id="IPR051809">
    <property type="entry name" value="Plant_receptor-like_S/T_kinase"/>
</dbReference>
<evidence type="ECO:0000256" key="4">
    <source>
        <dbReference type="ARBA" id="ARBA00022692"/>
    </source>
</evidence>
<evidence type="ECO:0000256" key="10">
    <source>
        <dbReference type="ARBA" id="ARBA00023136"/>
    </source>
</evidence>
<dbReference type="PANTHER" id="PTHR27008:SF577">
    <property type="entry name" value="PROTEIN KINASE DOMAIN-CONTAINING PROTEIN"/>
    <property type="match status" value="1"/>
</dbReference>
<evidence type="ECO:0000256" key="5">
    <source>
        <dbReference type="ARBA" id="ARBA00022729"/>
    </source>
</evidence>
<evidence type="ECO:0000256" key="6">
    <source>
        <dbReference type="ARBA" id="ARBA00022737"/>
    </source>
</evidence>
<dbReference type="FunFam" id="3.80.10.10:FF:000101">
    <property type="entry name" value="LRR receptor-like serine/threonine-protein kinase ERECTA"/>
    <property type="match status" value="1"/>
</dbReference>
<feature type="domain" description="Protein kinase" evidence="14">
    <location>
        <begin position="562"/>
        <end position="824"/>
    </location>
</feature>
<evidence type="ECO:0000256" key="9">
    <source>
        <dbReference type="ARBA" id="ARBA00022989"/>
    </source>
</evidence>
<dbReference type="GO" id="GO:0051707">
    <property type="term" value="P:response to other organism"/>
    <property type="evidence" value="ECO:0007669"/>
    <property type="project" value="UniProtKB-ARBA"/>
</dbReference>
<dbReference type="SMART" id="SM00220">
    <property type="entry name" value="S_TKc"/>
    <property type="match status" value="1"/>
</dbReference>
<dbReference type="InterPro" id="IPR008271">
    <property type="entry name" value="Ser/Thr_kinase_AS"/>
</dbReference>